<accession>A0AA86RBF7</accession>
<dbReference type="AlphaFoldDB" id="A0AA86RBF7"/>
<dbReference type="EMBL" id="CAXDID020000040">
    <property type="protein sequence ID" value="CAL5999684.1"/>
    <property type="molecule type" value="Genomic_DNA"/>
</dbReference>
<gene>
    <name evidence="2" type="ORF">HINF_LOCUS16332</name>
    <name evidence="1" type="ORF">HINF_LOCUS57413</name>
</gene>
<dbReference type="EMBL" id="CATOUU010001064">
    <property type="protein sequence ID" value="CAI9969768.1"/>
    <property type="molecule type" value="Genomic_DNA"/>
</dbReference>
<reference evidence="1" key="1">
    <citation type="submission" date="2023-06" db="EMBL/GenBank/DDBJ databases">
        <authorList>
            <person name="Kurt Z."/>
        </authorList>
    </citation>
    <scope>NUCLEOTIDE SEQUENCE</scope>
</reference>
<evidence type="ECO:0000313" key="3">
    <source>
        <dbReference type="Proteomes" id="UP001642409"/>
    </source>
</evidence>
<dbReference type="Proteomes" id="UP001642409">
    <property type="component" value="Unassembled WGS sequence"/>
</dbReference>
<sequence>MPSALGRPPVVYSAAEQFCRAEQFKRESTRTFSPKYLSLGRARQTGELFFARFQGFCIRSPPADRLSNKRLCCFETVYQLIIELPVPLHRHQCVLRQLRLSRFWRQFDFRFLCKRSAGTKVV</sequence>
<organism evidence="1">
    <name type="scientific">Hexamita inflata</name>
    <dbReference type="NCBI Taxonomy" id="28002"/>
    <lineage>
        <taxon>Eukaryota</taxon>
        <taxon>Metamonada</taxon>
        <taxon>Diplomonadida</taxon>
        <taxon>Hexamitidae</taxon>
        <taxon>Hexamitinae</taxon>
        <taxon>Hexamita</taxon>
    </lineage>
</organism>
<proteinExistence type="predicted"/>
<protein>
    <submittedName>
        <fullName evidence="2">Hypothetical_protein</fullName>
    </submittedName>
</protein>
<evidence type="ECO:0000313" key="1">
    <source>
        <dbReference type="EMBL" id="CAI9969768.1"/>
    </source>
</evidence>
<reference evidence="2 3" key="2">
    <citation type="submission" date="2024-07" db="EMBL/GenBank/DDBJ databases">
        <authorList>
            <person name="Akdeniz Z."/>
        </authorList>
    </citation>
    <scope>NUCLEOTIDE SEQUENCE [LARGE SCALE GENOMIC DNA]</scope>
</reference>
<evidence type="ECO:0000313" key="2">
    <source>
        <dbReference type="EMBL" id="CAL5999684.1"/>
    </source>
</evidence>
<keyword evidence="3" id="KW-1185">Reference proteome</keyword>
<comment type="caution">
    <text evidence="1">The sequence shown here is derived from an EMBL/GenBank/DDBJ whole genome shotgun (WGS) entry which is preliminary data.</text>
</comment>
<name>A0AA86RBF7_9EUKA</name>